<feature type="region of interest" description="Disordered" evidence="1">
    <location>
        <begin position="205"/>
        <end position="245"/>
    </location>
</feature>
<dbReference type="Proteomes" id="UP000717515">
    <property type="component" value="Unassembled WGS sequence"/>
</dbReference>
<dbReference type="Gene3D" id="1.10.10.60">
    <property type="entry name" value="Homeodomain-like"/>
    <property type="match status" value="1"/>
</dbReference>
<sequence length="245" mass="27974">MSSSTPRSMTAGARNILRSNDSASLWNYTVAPGWSMNEAEVLRKALMKFGIGNWSKIIESNCLVGKTNAQMNLQTQRMLGQQSTAEFAGLHIDPRVIGQKNSLIQGEHIRRKNGCIVNTGAKLSREEIRRRVAENKEQYELTEEEWSTIELPLPEDPQLCMFSDLFEQVQEGHKQIMEMLEAKRSEKIRLELELKNVQRQIAMLRKPGKKIETDSSDSPKTEQDDEDREDMIEDQPSGKRPKIEA</sequence>
<name>A0A9P8A4J4_MORAP</name>
<dbReference type="PANTHER" id="PTHR41733:SF1">
    <property type="entry name" value="CHROMOSOME UNDETERMINED SCAFFOLD_30, WHOLE GENOME SHOTGUN SEQUENCE"/>
    <property type="match status" value="1"/>
</dbReference>
<dbReference type="PANTHER" id="PTHR41733">
    <property type="entry name" value="UBIQUITIN-ASSOCIATED/TRANSLATION ELONGATION FACTOR EF1B, N-TERMINAL, EUKARYOTE"/>
    <property type="match status" value="1"/>
</dbReference>
<dbReference type="InterPro" id="IPR009057">
    <property type="entry name" value="Homeodomain-like_sf"/>
</dbReference>
<comment type="caution">
    <text evidence="2">The sequence shown here is derived from an EMBL/GenBank/DDBJ whole genome shotgun (WGS) entry which is preliminary data.</text>
</comment>
<proteinExistence type="predicted"/>
<accession>A0A9P8A4J4</accession>
<dbReference type="SUPFAM" id="SSF46689">
    <property type="entry name" value="Homeodomain-like"/>
    <property type="match status" value="1"/>
</dbReference>
<organism evidence="2 3">
    <name type="scientific">Mortierella alpina</name>
    <name type="common">Oleaginous fungus</name>
    <name type="synonym">Mortierella renispora</name>
    <dbReference type="NCBI Taxonomy" id="64518"/>
    <lineage>
        <taxon>Eukaryota</taxon>
        <taxon>Fungi</taxon>
        <taxon>Fungi incertae sedis</taxon>
        <taxon>Mucoromycota</taxon>
        <taxon>Mortierellomycotina</taxon>
        <taxon>Mortierellomycetes</taxon>
        <taxon>Mortierellales</taxon>
        <taxon>Mortierellaceae</taxon>
        <taxon>Mortierella</taxon>
    </lineage>
</organism>
<evidence type="ECO:0000256" key="1">
    <source>
        <dbReference type="SAM" id="MobiDB-lite"/>
    </source>
</evidence>
<feature type="compositionally biased region" description="Basic and acidic residues" evidence="1">
    <location>
        <begin position="209"/>
        <end position="222"/>
    </location>
</feature>
<evidence type="ECO:0000313" key="3">
    <source>
        <dbReference type="Proteomes" id="UP000717515"/>
    </source>
</evidence>
<evidence type="ECO:0008006" key="4">
    <source>
        <dbReference type="Google" id="ProtNLM"/>
    </source>
</evidence>
<feature type="compositionally biased region" description="Acidic residues" evidence="1">
    <location>
        <begin position="223"/>
        <end position="233"/>
    </location>
</feature>
<dbReference type="AlphaFoldDB" id="A0A9P8A4J4"/>
<gene>
    <name evidence="2" type="ORF">KVV02_007564</name>
</gene>
<protein>
    <recommendedName>
        <fullName evidence="4">Myb-like domain-containing protein</fullName>
    </recommendedName>
</protein>
<dbReference type="EMBL" id="JAIFTL010000160">
    <property type="protein sequence ID" value="KAG9322182.1"/>
    <property type="molecule type" value="Genomic_DNA"/>
</dbReference>
<evidence type="ECO:0000313" key="2">
    <source>
        <dbReference type="EMBL" id="KAG9322182.1"/>
    </source>
</evidence>
<reference evidence="2" key="1">
    <citation type="submission" date="2021-07" db="EMBL/GenBank/DDBJ databases">
        <title>Draft genome of Mortierella alpina, strain LL118, isolated from an aspen leaf litter sample.</title>
        <authorList>
            <person name="Yang S."/>
            <person name="Vinatzer B.A."/>
        </authorList>
    </citation>
    <scope>NUCLEOTIDE SEQUENCE</scope>
    <source>
        <strain evidence="2">LL118</strain>
    </source>
</reference>